<dbReference type="SUPFAM" id="SSF46785">
    <property type="entry name" value="Winged helix' DNA-binding domain"/>
    <property type="match status" value="1"/>
</dbReference>
<evidence type="ECO:0000313" key="7">
    <source>
        <dbReference type="Proteomes" id="UP000288212"/>
    </source>
</evidence>
<dbReference type="RefSeq" id="WP_126791167.1">
    <property type="nucleotide sequence ID" value="NZ_PIPI01000001.1"/>
</dbReference>
<dbReference type="InterPro" id="IPR005119">
    <property type="entry name" value="LysR_subst-bd"/>
</dbReference>
<dbReference type="EMBL" id="PIPI01000001">
    <property type="protein sequence ID" value="RUO21905.1"/>
    <property type="molecule type" value="Genomic_DNA"/>
</dbReference>
<organism evidence="6 7">
    <name type="scientific">Aliidiomarina haloalkalitolerans</name>
    <dbReference type="NCBI Taxonomy" id="859059"/>
    <lineage>
        <taxon>Bacteria</taxon>
        <taxon>Pseudomonadati</taxon>
        <taxon>Pseudomonadota</taxon>
        <taxon>Gammaproteobacteria</taxon>
        <taxon>Alteromonadales</taxon>
        <taxon>Idiomarinaceae</taxon>
        <taxon>Aliidiomarina</taxon>
    </lineage>
</organism>
<name>A0A432VZ20_9GAMM</name>
<dbReference type="PRINTS" id="PR00039">
    <property type="entry name" value="HTHLYSR"/>
</dbReference>
<dbReference type="InterPro" id="IPR036388">
    <property type="entry name" value="WH-like_DNA-bd_sf"/>
</dbReference>
<dbReference type="Pfam" id="PF03466">
    <property type="entry name" value="LysR_substrate"/>
    <property type="match status" value="1"/>
</dbReference>
<dbReference type="OrthoDB" id="8720143at2"/>
<dbReference type="GO" id="GO:0003677">
    <property type="term" value="F:DNA binding"/>
    <property type="evidence" value="ECO:0007669"/>
    <property type="project" value="UniProtKB-KW"/>
</dbReference>
<dbReference type="CDD" id="cd08417">
    <property type="entry name" value="PBP2_Nitroaromatics_like"/>
    <property type="match status" value="1"/>
</dbReference>
<evidence type="ECO:0000313" key="6">
    <source>
        <dbReference type="EMBL" id="RUO21905.1"/>
    </source>
</evidence>
<comment type="similarity">
    <text evidence="1">Belongs to the LysR transcriptional regulatory family.</text>
</comment>
<dbReference type="Gene3D" id="1.10.10.10">
    <property type="entry name" value="Winged helix-like DNA-binding domain superfamily/Winged helix DNA-binding domain"/>
    <property type="match status" value="1"/>
</dbReference>
<proteinExistence type="inferred from homology"/>
<evidence type="ECO:0000256" key="1">
    <source>
        <dbReference type="ARBA" id="ARBA00009437"/>
    </source>
</evidence>
<dbReference type="InterPro" id="IPR037402">
    <property type="entry name" value="YidZ_PBP2"/>
</dbReference>
<dbReference type="SUPFAM" id="SSF53850">
    <property type="entry name" value="Periplasmic binding protein-like II"/>
    <property type="match status" value="1"/>
</dbReference>
<keyword evidence="7" id="KW-1185">Reference proteome</keyword>
<protein>
    <submittedName>
        <fullName evidence="6">LysR family transcriptional regulator</fullName>
    </submittedName>
</protein>
<keyword evidence="2" id="KW-0805">Transcription regulation</keyword>
<dbReference type="PANTHER" id="PTHR30118:SF15">
    <property type="entry name" value="TRANSCRIPTIONAL REGULATORY PROTEIN"/>
    <property type="match status" value="1"/>
</dbReference>
<keyword evidence="4" id="KW-0804">Transcription</keyword>
<reference evidence="6 7" key="1">
    <citation type="journal article" date="2011" name="Front. Microbiol.">
        <title>Genomic signatures of strain selection and enhancement in Bacillus atrophaeus var. globigii, a historical biowarfare simulant.</title>
        <authorList>
            <person name="Gibbons H.S."/>
            <person name="Broomall S.M."/>
            <person name="McNew L.A."/>
            <person name="Daligault H."/>
            <person name="Chapman C."/>
            <person name="Bruce D."/>
            <person name="Karavis M."/>
            <person name="Krepps M."/>
            <person name="McGregor P.A."/>
            <person name="Hong C."/>
            <person name="Park K.H."/>
            <person name="Akmal A."/>
            <person name="Feldman A."/>
            <person name="Lin J.S."/>
            <person name="Chang W.E."/>
            <person name="Higgs B.W."/>
            <person name="Demirev P."/>
            <person name="Lindquist J."/>
            <person name="Liem A."/>
            <person name="Fochler E."/>
            <person name="Read T.D."/>
            <person name="Tapia R."/>
            <person name="Johnson S."/>
            <person name="Bishop-Lilly K.A."/>
            <person name="Detter C."/>
            <person name="Han C."/>
            <person name="Sozhamannan S."/>
            <person name="Rosenzweig C.N."/>
            <person name="Skowronski E.W."/>
        </authorList>
    </citation>
    <scope>NUCLEOTIDE SEQUENCE [LARGE SCALE GENOMIC DNA]</scope>
    <source>
        <strain evidence="6 7">AK5</strain>
    </source>
</reference>
<dbReference type="AlphaFoldDB" id="A0A432VZ20"/>
<dbReference type="Proteomes" id="UP000288212">
    <property type="component" value="Unassembled WGS sequence"/>
</dbReference>
<dbReference type="Pfam" id="PF00126">
    <property type="entry name" value="HTH_1"/>
    <property type="match status" value="1"/>
</dbReference>
<keyword evidence="3" id="KW-0238">DNA-binding</keyword>
<dbReference type="Gene3D" id="3.40.190.10">
    <property type="entry name" value="Periplasmic binding protein-like II"/>
    <property type="match status" value="2"/>
</dbReference>
<accession>A0A432VZ20</accession>
<dbReference type="GO" id="GO:0003700">
    <property type="term" value="F:DNA-binding transcription factor activity"/>
    <property type="evidence" value="ECO:0007669"/>
    <property type="project" value="InterPro"/>
</dbReference>
<feature type="domain" description="HTH lysR-type" evidence="5">
    <location>
        <begin position="8"/>
        <end position="65"/>
    </location>
</feature>
<dbReference type="InterPro" id="IPR036390">
    <property type="entry name" value="WH_DNA-bd_sf"/>
</dbReference>
<evidence type="ECO:0000256" key="2">
    <source>
        <dbReference type="ARBA" id="ARBA00023015"/>
    </source>
</evidence>
<gene>
    <name evidence="6" type="ORF">CWE06_03415</name>
</gene>
<dbReference type="InterPro" id="IPR000847">
    <property type="entry name" value="LysR_HTH_N"/>
</dbReference>
<dbReference type="InterPro" id="IPR050389">
    <property type="entry name" value="LysR-type_TF"/>
</dbReference>
<evidence type="ECO:0000256" key="3">
    <source>
        <dbReference type="ARBA" id="ARBA00023125"/>
    </source>
</evidence>
<evidence type="ECO:0000259" key="5">
    <source>
        <dbReference type="PROSITE" id="PS50931"/>
    </source>
</evidence>
<dbReference type="PROSITE" id="PS50931">
    <property type="entry name" value="HTH_LYSR"/>
    <property type="match status" value="1"/>
</dbReference>
<dbReference type="PANTHER" id="PTHR30118">
    <property type="entry name" value="HTH-TYPE TRANSCRIPTIONAL REGULATOR LEUO-RELATED"/>
    <property type="match status" value="1"/>
</dbReference>
<evidence type="ECO:0000256" key="4">
    <source>
        <dbReference type="ARBA" id="ARBA00023163"/>
    </source>
</evidence>
<sequence>MNEIHFRLDLNLLRVLVAIYREGQLNRAAAALHITPSAISHALKRLREHFNDPLFERDNRRMRPTVLCEKMLPEMQELLARMTSLVERSQDFQPIRSLRTFRLGIPEAIEAELFPVVYRKLVKLAPNCRFESIAIPHAQLADTLLQRHADLAIDVALPIGSPVQQRPLSQEPFVVLRRDSNKEQLTVNSYLASRHIAVSSRARGTVLEDYLLRELGVERQLAVRVQSYQTAASLCASSNALLTLPERIADRLVTQFPLRKWPVPLPIADTRLQLYWHDAHSADPGLQWLLNKVTAVLSPAIKKP</sequence>
<comment type="caution">
    <text evidence="6">The sequence shown here is derived from an EMBL/GenBank/DDBJ whole genome shotgun (WGS) entry which is preliminary data.</text>
</comment>